<dbReference type="PANTHER" id="PTHR43777">
    <property type="entry name" value="MOLYBDENUM COFACTOR CYTIDYLYLTRANSFERASE"/>
    <property type="match status" value="1"/>
</dbReference>
<dbReference type="Proteomes" id="UP001204798">
    <property type="component" value="Unassembled WGS sequence"/>
</dbReference>
<gene>
    <name evidence="2" type="ORF">M2350_002991</name>
</gene>
<comment type="caution">
    <text evidence="2">The sequence shown here is derived from an EMBL/GenBank/DDBJ whole genome shotgun (WGS) entry which is preliminary data.</text>
</comment>
<evidence type="ECO:0000313" key="2">
    <source>
        <dbReference type="EMBL" id="MCS3920562.1"/>
    </source>
</evidence>
<proteinExistence type="predicted"/>
<dbReference type="Gene3D" id="3.90.550.10">
    <property type="entry name" value="Spore Coat Polysaccharide Biosynthesis Protein SpsA, Chain A"/>
    <property type="match status" value="1"/>
</dbReference>
<dbReference type="GO" id="GO:0016779">
    <property type="term" value="F:nucleotidyltransferase activity"/>
    <property type="evidence" value="ECO:0007669"/>
    <property type="project" value="UniProtKB-KW"/>
</dbReference>
<accession>A0ABT2ERK0</accession>
<dbReference type="InterPro" id="IPR029044">
    <property type="entry name" value="Nucleotide-diphossugar_trans"/>
</dbReference>
<evidence type="ECO:0000313" key="3">
    <source>
        <dbReference type="Proteomes" id="UP001204798"/>
    </source>
</evidence>
<organism evidence="2 3">
    <name type="scientific">Candidatus Fervidibacter sacchari</name>
    <dbReference type="NCBI Taxonomy" id="1448929"/>
    <lineage>
        <taxon>Bacteria</taxon>
        <taxon>Candidatus Fervidibacterota</taxon>
        <taxon>Candidatus Fervidibacter</taxon>
    </lineage>
</organism>
<name>A0ABT2ERK0_9BACT</name>
<dbReference type="Pfam" id="PF12804">
    <property type="entry name" value="NTP_transf_3"/>
    <property type="match status" value="1"/>
</dbReference>
<sequence>MVSQSVKAVVLAGGVATWANMPKALLTLNGKPIVLRIVNALLSLQQVKQIAVVGPNAVLEVLPESLIKVEASSDLWANTKLGINALQPQPDDYLLLCAADMPFVTEQSLREFLDAAIASEADLVYLAVPMASFQRIFGSEKVRRTCARLKEGVLTGGNLLLLRARALSNIVTFADRAIQYRKSRWQLGKMAGWKILLKWVLSHLPLVGQLFLVSVDEIVKRGEELLGCKCKAIIAELPELAFDIDEPEDYEFAQRVVGKGKEEALTC</sequence>
<dbReference type="PANTHER" id="PTHR43777:SF1">
    <property type="entry name" value="MOLYBDENUM COFACTOR CYTIDYLYLTRANSFERASE"/>
    <property type="match status" value="1"/>
</dbReference>
<feature type="domain" description="MobA-like NTP transferase" evidence="1">
    <location>
        <begin position="8"/>
        <end position="149"/>
    </location>
</feature>
<keyword evidence="3" id="KW-1185">Reference proteome</keyword>
<reference evidence="2 3" key="1">
    <citation type="submission" date="2022-08" db="EMBL/GenBank/DDBJ databases">
        <title>Bacterial and archaeal communities from various locations to study Microbial Dark Matter (Phase II).</title>
        <authorList>
            <person name="Stepanauskas R."/>
        </authorList>
    </citation>
    <scope>NUCLEOTIDE SEQUENCE [LARGE SCALE GENOMIC DNA]</scope>
    <source>
        <strain evidence="2 3">PD1</strain>
    </source>
</reference>
<dbReference type="InterPro" id="IPR025877">
    <property type="entry name" value="MobA-like_NTP_Trfase"/>
</dbReference>
<protein>
    <submittedName>
        <fullName evidence="2">CTP:molybdopterin cytidylyltransferase MocA</fullName>
    </submittedName>
</protein>
<keyword evidence="2" id="KW-0548">Nucleotidyltransferase</keyword>
<dbReference type="EMBL" id="JANUCP010000005">
    <property type="protein sequence ID" value="MCS3920562.1"/>
    <property type="molecule type" value="Genomic_DNA"/>
</dbReference>
<keyword evidence="2" id="KW-0808">Transferase</keyword>
<dbReference type="RefSeq" id="WP_259100197.1">
    <property type="nucleotide sequence ID" value="NZ_CP130454.1"/>
</dbReference>
<dbReference type="SUPFAM" id="SSF53448">
    <property type="entry name" value="Nucleotide-diphospho-sugar transferases"/>
    <property type="match status" value="1"/>
</dbReference>
<evidence type="ECO:0000259" key="1">
    <source>
        <dbReference type="Pfam" id="PF12804"/>
    </source>
</evidence>